<dbReference type="AlphaFoldDB" id="A0A0N4Z563"/>
<feature type="transmembrane region" description="Helical" evidence="6">
    <location>
        <begin position="147"/>
        <end position="169"/>
    </location>
</feature>
<dbReference type="SUPFAM" id="SSF81321">
    <property type="entry name" value="Family A G protein-coupled receptor-like"/>
    <property type="match status" value="1"/>
</dbReference>
<sequence>MSNISSNHETSTDEEYNEIMERMRIDATIITTISIVATLIGNLLLICVLFNSKKENGRRNIPSHKKLILHLCISDICYAIFALLPTLMLSMFYSDIKLNEYVCKFHKYLSLVPMYSSSFLLVAISVDRYYAICKPFKRLNYNIFRTSKFFASVAWSSALICSIPNFILWGETELGYCDVSSDKVWMSKANIGFFILTAWILPCIIAGTLYYHVYISAYKKNDLKYDVTKENILSNKSFTKEKNFMGIMKNIKNSTKTTILDCKEAEVIVNRQNHNKQSYRRTKDYAFAKKKKYTIKLTSTIITVSFMMYAPFTICNLMDFLNIRLGDGIVATYVLFLGNLNSCTNPVIYFYFNFRSLLTLLVDFKNFIKRWFLFLFKSNDTSSSINEDIFGELRNLNS</sequence>
<feature type="transmembrane region" description="Helical" evidence="6">
    <location>
        <begin position="71"/>
        <end position="93"/>
    </location>
</feature>
<keyword evidence="4 6" id="KW-0472">Membrane</keyword>
<organism evidence="8 9">
    <name type="scientific">Parastrongyloides trichosuri</name>
    <name type="common">Possum-specific nematode worm</name>
    <dbReference type="NCBI Taxonomy" id="131310"/>
    <lineage>
        <taxon>Eukaryota</taxon>
        <taxon>Metazoa</taxon>
        <taxon>Ecdysozoa</taxon>
        <taxon>Nematoda</taxon>
        <taxon>Chromadorea</taxon>
        <taxon>Rhabditida</taxon>
        <taxon>Tylenchina</taxon>
        <taxon>Panagrolaimomorpha</taxon>
        <taxon>Strongyloidoidea</taxon>
        <taxon>Strongyloididae</taxon>
        <taxon>Parastrongyloides</taxon>
    </lineage>
</organism>
<feature type="transmembrane region" description="Helical" evidence="6">
    <location>
        <begin position="105"/>
        <end position="126"/>
    </location>
</feature>
<dbReference type="Pfam" id="PF00001">
    <property type="entry name" value="7tm_1"/>
    <property type="match status" value="1"/>
</dbReference>
<dbReference type="PROSITE" id="PS00237">
    <property type="entry name" value="G_PROTEIN_RECEP_F1_1"/>
    <property type="match status" value="1"/>
</dbReference>
<evidence type="ECO:0000256" key="1">
    <source>
        <dbReference type="ARBA" id="ARBA00004370"/>
    </source>
</evidence>
<dbReference type="GO" id="GO:0004930">
    <property type="term" value="F:G protein-coupled receptor activity"/>
    <property type="evidence" value="ECO:0007669"/>
    <property type="project" value="UniProtKB-KW"/>
</dbReference>
<keyword evidence="5" id="KW-0807">Transducer</keyword>
<dbReference type="PANTHER" id="PTHR24224">
    <property type="entry name" value="CARDIOACCELERATORY PEPTIDE RECEPTOR-RELATED"/>
    <property type="match status" value="1"/>
</dbReference>
<keyword evidence="2 5" id="KW-0812">Transmembrane</keyword>
<dbReference type="Gene3D" id="1.20.1070.10">
    <property type="entry name" value="Rhodopsin 7-helix transmembrane proteins"/>
    <property type="match status" value="1"/>
</dbReference>
<feature type="transmembrane region" description="Helical" evidence="6">
    <location>
        <begin position="293"/>
        <end position="310"/>
    </location>
</feature>
<keyword evidence="5" id="KW-0297">G-protein coupled receptor</keyword>
<name>A0A0N4Z563_PARTI</name>
<proteinExistence type="inferred from homology"/>
<dbReference type="STRING" id="131310.A0A0N4Z563"/>
<evidence type="ECO:0000256" key="5">
    <source>
        <dbReference type="RuleBase" id="RU000688"/>
    </source>
</evidence>
<comment type="subcellular location">
    <subcellularLocation>
        <location evidence="1">Membrane</location>
    </subcellularLocation>
</comment>
<evidence type="ECO:0000256" key="4">
    <source>
        <dbReference type="ARBA" id="ARBA00023136"/>
    </source>
</evidence>
<dbReference type="InterPro" id="IPR052665">
    <property type="entry name" value="Neuropeptide-GPCR"/>
</dbReference>
<dbReference type="PANTHER" id="PTHR24224:SF6">
    <property type="entry name" value="CARDIOACCELERATORY PEPTIDE RECEPTOR-RELATED"/>
    <property type="match status" value="1"/>
</dbReference>
<evidence type="ECO:0000313" key="9">
    <source>
        <dbReference type="WBParaSite" id="PTRK_0000216700.1"/>
    </source>
</evidence>
<keyword evidence="5" id="KW-0675">Receptor</keyword>
<comment type="similarity">
    <text evidence="5">Belongs to the G-protein coupled receptor 1 family.</text>
</comment>
<evidence type="ECO:0000256" key="3">
    <source>
        <dbReference type="ARBA" id="ARBA00022989"/>
    </source>
</evidence>
<dbReference type="PRINTS" id="PR00237">
    <property type="entry name" value="GPCRRHODOPSN"/>
</dbReference>
<dbReference type="PROSITE" id="PS50262">
    <property type="entry name" value="G_PROTEIN_RECEP_F1_2"/>
    <property type="match status" value="1"/>
</dbReference>
<evidence type="ECO:0000256" key="6">
    <source>
        <dbReference type="SAM" id="Phobius"/>
    </source>
</evidence>
<dbReference type="WBParaSite" id="PTRK_0000216700.1">
    <property type="protein sequence ID" value="PTRK_0000216700.1"/>
    <property type="gene ID" value="PTRK_0000216700"/>
</dbReference>
<keyword evidence="8" id="KW-1185">Reference proteome</keyword>
<dbReference type="InterPro" id="IPR000276">
    <property type="entry name" value="GPCR_Rhodpsn"/>
</dbReference>
<evidence type="ECO:0000313" key="8">
    <source>
        <dbReference type="Proteomes" id="UP000038045"/>
    </source>
</evidence>
<dbReference type="Proteomes" id="UP000038045">
    <property type="component" value="Unplaced"/>
</dbReference>
<dbReference type="GO" id="GO:0016020">
    <property type="term" value="C:membrane"/>
    <property type="evidence" value="ECO:0007669"/>
    <property type="project" value="UniProtKB-SubCell"/>
</dbReference>
<evidence type="ECO:0000256" key="2">
    <source>
        <dbReference type="ARBA" id="ARBA00022692"/>
    </source>
</evidence>
<feature type="transmembrane region" description="Helical" evidence="6">
    <location>
        <begin position="330"/>
        <end position="352"/>
    </location>
</feature>
<accession>A0A0N4Z563</accession>
<feature type="transmembrane region" description="Helical" evidence="6">
    <location>
        <begin position="27"/>
        <end position="50"/>
    </location>
</feature>
<dbReference type="InterPro" id="IPR017452">
    <property type="entry name" value="GPCR_Rhodpsn_7TM"/>
</dbReference>
<keyword evidence="3 6" id="KW-1133">Transmembrane helix</keyword>
<protein>
    <submittedName>
        <fullName evidence="9">G_PROTEIN_RECEP_F1_2 domain-containing protein</fullName>
    </submittedName>
</protein>
<evidence type="ECO:0000259" key="7">
    <source>
        <dbReference type="PROSITE" id="PS50262"/>
    </source>
</evidence>
<reference evidence="9" key="1">
    <citation type="submission" date="2017-02" db="UniProtKB">
        <authorList>
            <consortium name="WormBaseParasite"/>
        </authorList>
    </citation>
    <scope>IDENTIFICATION</scope>
</reference>
<feature type="transmembrane region" description="Helical" evidence="6">
    <location>
        <begin position="189"/>
        <end position="211"/>
    </location>
</feature>
<feature type="domain" description="G-protein coupled receptors family 1 profile" evidence="7">
    <location>
        <begin position="41"/>
        <end position="349"/>
    </location>
</feature>